<gene>
    <name evidence="1" type="ORF">J9260_00805</name>
</gene>
<dbReference type="RefSeq" id="WP_210219173.1">
    <property type="nucleotide sequence ID" value="NZ_CP072793.1"/>
</dbReference>
<dbReference type="KEGG" id="tun:J9260_00805"/>
<accession>A0A975F9U2</accession>
<proteinExistence type="predicted"/>
<dbReference type="GO" id="GO:0006355">
    <property type="term" value="P:regulation of DNA-templated transcription"/>
    <property type="evidence" value="ECO:0007669"/>
    <property type="project" value="InterPro"/>
</dbReference>
<organism evidence="1 2">
    <name type="scientific">Thiothrix unzii</name>
    <dbReference type="NCBI Taxonomy" id="111769"/>
    <lineage>
        <taxon>Bacteria</taxon>
        <taxon>Pseudomonadati</taxon>
        <taxon>Pseudomonadota</taxon>
        <taxon>Gammaproteobacteria</taxon>
        <taxon>Thiotrichales</taxon>
        <taxon>Thiotrichaceae</taxon>
        <taxon>Thiothrix</taxon>
    </lineage>
</organism>
<reference evidence="1" key="1">
    <citation type="submission" date="2021-04" db="EMBL/GenBank/DDBJ databases">
        <title>Genomics, taxonomy and metabolism of representatives of sulfur bacteria of the genus Thiothrix: Thiothrix fructosivorans QT, Thiothrix unzii A1T and three new species, Thiothrix subterranea sp. nov., Thiothrix litoralis sp. nov. and 'Candidatus Thiothrix anitrata' sp. nov.</title>
        <authorList>
            <person name="Ravin N.V."/>
            <person name="Smolyakov D."/>
            <person name="Rudenko T.S."/>
            <person name="Mardanov A.V."/>
            <person name="Beletsky A.V."/>
            <person name="Markov N.D."/>
            <person name="Fomenkov A.I."/>
            <person name="Roberts R.J."/>
            <person name="Karnachuk O.V."/>
            <person name="Novikov A."/>
            <person name="Grabovich M.Y."/>
        </authorList>
    </citation>
    <scope>NUCLEOTIDE SEQUENCE</scope>
    <source>
        <strain evidence="1">A1</strain>
    </source>
</reference>
<name>A0A975F9U2_9GAMM</name>
<dbReference type="Proteomes" id="UP000672009">
    <property type="component" value="Chromosome"/>
</dbReference>
<dbReference type="SUPFAM" id="SSF47598">
    <property type="entry name" value="Ribbon-helix-helix"/>
    <property type="match status" value="1"/>
</dbReference>
<dbReference type="InterPro" id="IPR038296">
    <property type="entry name" value="ParD_sf"/>
</dbReference>
<dbReference type="CDD" id="cd22231">
    <property type="entry name" value="RHH_NikR_HicB-like"/>
    <property type="match status" value="1"/>
</dbReference>
<evidence type="ECO:0000313" key="2">
    <source>
        <dbReference type="Proteomes" id="UP000672009"/>
    </source>
</evidence>
<evidence type="ECO:0008006" key="3">
    <source>
        <dbReference type="Google" id="ProtNLM"/>
    </source>
</evidence>
<evidence type="ECO:0000313" key="1">
    <source>
        <dbReference type="EMBL" id="QTR53663.1"/>
    </source>
</evidence>
<dbReference type="Gene3D" id="6.10.10.120">
    <property type="entry name" value="Antitoxin ParD1-like"/>
    <property type="match status" value="1"/>
</dbReference>
<dbReference type="InterPro" id="IPR010985">
    <property type="entry name" value="Ribbon_hlx_hlx"/>
</dbReference>
<sequence length="108" mass="12145">MATLHISLSDALKDFVQHQVELRGFSNASDYVRTLIREALEKQQFSETEKVLQKMAQLQTAYPILATAAGRDAFFDNMIKESAGTTAQQEDDIMQIAIAETNVHRQSK</sequence>
<dbReference type="AlphaFoldDB" id="A0A975F9U2"/>
<keyword evidence="2" id="KW-1185">Reference proteome</keyword>
<protein>
    <recommendedName>
        <fullName evidence="3">Antitoxin ParD</fullName>
    </recommendedName>
</protein>
<dbReference type="EMBL" id="CP072793">
    <property type="protein sequence ID" value="QTR53663.1"/>
    <property type="molecule type" value="Genomic_DNA"/>
</dbReference>